<gene>
    <name evidence="1" type="ORF">Pr1d_17020</name>
    <name evidence="2" type="ORF">Pr1d_34360</name>
</gene>
<evidence type="ECO:0000313" key="1">
    <source>
        <dbReference type="EMBL" id="QEG34423.1"/>
    </source>
</evidence>
<sequence>MSWYGTHAIRTKEEVKSMLPAAACKHCIYWFQVAIGSSSETWYHRYETCPRCGIRQWDLLDQFTAEANSRLTTGCS</sequence>
<evidence type="ECO:0000313" key="3">
    <source>
        <dbReference type="Proteomes" id="UP000323917"/>
    </source>
</evidence>
<dbReference type="EMBL" id="CP042913">
    <property type="protein sequence ID" value="QEG36127.1"/>
    <property type="molecule type" value="Genomic_DNA"/>
</dbReference>
<organism evidence="2 3">
    <name type="scientific">Bythopirellula goksoeyrii</name>
    <dbReference type="NCBI Taxonomy" id="1400387"/>
    <lineage>
        <taxon>Bacteria</taxon>
        <taxon>Pseudomonadati</taxon>
        <taxon>Planctomycetota</taxon>
        <taxon>Planctomycetia</taxon>
        <taxon>Pirellulales</taxon>
        <taxon>Lacipirellulaceae</taxon>
        <taxon>Bythopirellula</taxon>
    </lineage>
</organism>
<dbReference type="EMBL" id="CP042913">
    <property type="protein sequence ID" value="QEG34423.1"/>
    <property type="molecule type" value="Genomic_DNA"/>
</dbReference>
<dbReference type="Proteomes" id="UP000323917">
    <property type="component" value="Chromosome"/>
</dbReference>
<dbReference type="KEGG" id="bgok:Pr1d_34360"/>
<proteinExistence type="predicted"/>
<keyword evidence="3" id="KW-1185">Reference proteome</keyword>
<name>A0A5B9QAT6_9BACT</name>
<reference evidence="2 3" key="1">
    <citation type="submission" date="2019-08" db="EMBL/GenBank/DDBJ databases">
        <title>Deep-cultivation of Planctomycetes and their phenomic and genomic characterization uncovers novel biology.</title>
        <authorList>
            <person name="Wiegand S."/>
            <person name="Jogler M."/>
            <person name="Boedeker C."/>
            <person name="Pinto D."/>
            <person name="Vollmers J."/>
            <person name="Rivas-Marin E."/>
            <person name="Kohn T."/>
            <person name="Peeters S.H."/>
            <person name="Heuer A."/>
            <person name="Rast P."/>
            <person name="Oberbeckmann S."/>
            <person name="Bunk B."/>
            <person name="Jeske O."/>
            <person name="Meyerdierks A."/>
            <person name="Storesund J.E."/>
            <person name="Kallscheuer N."/>
            <person name="Luecker S."/>
            <person name="Lage O.M."/>
            <person name="Pohl T."/>
            <person name="Merkel B.J."/>
            <person name="Hornburger P."/>
            <person name="Mueller R.-W."/>
            <person name="Bruemmer F."/>
            <person name="Labrenz M."/>
            <person name="Spormann A.M."/>
            <person name="Op den Camp H."/>
            <person name="Overmann J."/>
            <person name="Amann R."/>
            <person name="Jetten M.S.M."/>
            <person name="Mascher T."/>
            <person name="Medema M.H."/>
            <person name="Devos D.P."/>
            <person name="Kaster A.-K."/>
            <person name="Ovreas L."/>
            <person name="Rohde M."/>
            <person name="Galperin M.Y."/>
            <person name="Jogler C."/>
        </authorList>
    </citation>
    <scope>NUCLEOTIDE SEQUENCE [LARGE SCALE GENOMIC DNA]</scope>
    <source>
        <strain evidence="2 3">Pr1d</strain>
    </source>
</reference>
<accession>A0A5B9QAT6</accession>
<protein>
    <submittedName>
        <fullName evidence="2">Uncharacterized protein</fullName>
    </submittedName>
</protein>
<dbReference type="KEGG" id="bgok:Pr1d_17020"/>
<evidence type="ECO:0000313" key="2">
    <source>
        <dbReference type="EMBL" id="QEG36127.1"/>
    </source>
</evidence>
<dbReference type="AlphaFoldDB" id="A0A5B9QAT6"/>